<dbReference type="EMBL" id="JPRL01000003">
    <property type="protein sequence ID" value="KFF02908.1"/>
    <property type="molecule type" value="Genomic_DNA"/>
</dbReference>
<dbReference type="Pfam" id="PF13181">
    <property type="entry name" value="TPR_8"/>
    <property type="match status" value="1"/>
</dbReference>
<accession>A0A085ZEP4</accession>
<dbReference type="PANTHER" id="PTHR44858:SF1">
    <property type="entry name" value="UDP-N-ACETYLGLUCOSAMINE--PEPTIDE N-ACETYLGLUCOSAMINYLTRANSFERASE SPINDLY-RELATED"/>
    <property type="match status" value="1"/>
</dbReference>
<dbReference type="STRING" id="362418.IW19_22380"/>
<evidence type="ECO:0000313" key="4">
    <source>
        <dbReference type="Proteomes" id="UP000028715"/>
    </source>
</evidence>
<evidence type="ECO:0000256" key="2">
    <source>
        <dbReference type="ARBA" id="ARBA00022803"/>
    </source>
</evidence>
<dbReference type="OrthoDB" id="793361at2"/>
<dbReference type="InterPro" id="IPR019734">
    <property type="entry name" value="TPR_rpt"/>
</dbReference>
<gene>
    <name evidence="3" type="ORF">IW19_22380</name>
</gene>
<name>A0A085ZEP4_9FLAO</name>
<keyword evidence="1" id="KW-0677">Repeat</keyword>
<dbReference type="AlphaFoldDB" id="A0A085ZEP4"/>
<organism evidence="3 4">
    <name type="scientific">Flavobacterium reichenbachii</name>
    <dbReference type="NCBI Taxonomy" id="362418"/>
    <lineage>
        <taxon>Bacteria</taxon>
        <taxon>Pseudomonadati</taxon>
        <taxon>Bacteroidota</taxon>
        <taxon>Flavobacteriia</taxon>
        <taxon>Flavobacteriales</taxon>
        <taxon>Flavobacteriaceae</taxon>
        <taxon>Flavobacterium</taxon>
    </lineage>
</organism>
<dbReference type="InterPro" id="IPR011990">
    <property type="entry name" value="TPR-like_helical_dom_sf"/>
</dbReference>
<keyword evidence="2" id="KW-0802">TPR repeat</keyword>
<comment type="caution">
    <text evidence="3">The sequence shown here is derived from an EMBL/GenBank/DDBJ whole genome shotgun (WGS) entry which is preliminary data.</text>
</comment>
<dbReference type="eggNOG" id="ENOG503482E">
    <property type="taxonomic scope" value="Bacteria"/>
</dbReference>
<dbReference type="SMART" id="SM00028">
    <property type="entry name" value="TPR"/>
    <property type="match status" value="3"/>
</dbReference>
<reference evidence="3 4" key="1">
    <citation type="submission" date="2014-07" db="EMBL/GenBank/DDBJ databases">
        <title>Genome of Flavobacterium reichenbachii LMG 25512.</title>
        <authorList>
            <person name="Stropko S.J."/>
            <person name="Pipes S.E."/>
            <person name="Newman J.D."/>
        </authorList>
    </citation>
    <scope>NUCLEOTIDE SEQUENCE [LARGE SCALE GENOMIC DNA]</scope>
    <source>
        <strain evidence="3 4">LMG 25512</strain>
    </source>
</reference>
<dbReference type="InterPro" id="IPR050498">
    <property type="entry name" value="Ycf3"/>
</dbReference>
<dbReference type="Gene3D" id="1.25.40.10">
    <property type="entry name" value="Tetratricopeptide repeat domain"/>
    <property type="match status" value="1"/>
</dbReference>
<dbReference type="PANTHER" id="PTHR44858">
    <property type="entry name" value="TETRATRICOPEPTIDE REPEAT PROTEIN 6"/>
    <property type="match status" value="1"/>
</dbReference>
<dbReference type="Proteomes" id="UP000028715">
    <property type="component" value="Unassembled WGS sequence"/>
</dbReference>
<protein>
    <submittedName>
        <fullName evidence="3">Uncharacterized protein</fullName>
    </submittedName>
</protein>
<dbReference type="RefSeq" id="WP_035689606.1">
    <property type="nucleotide sequence ID" value="NZ_JPRL01000003.1"/>
</dbReference>
<proteinExistence type="predicted"/>
<dbReference type="SUPFAM" id="SSF48452">
    <property type="entry name" value="TPR-like"/>
    <property type="match status" value="1"/>
</dbReference>
<keyword evidence="4" id="KW-1185">Reference proteome</keyword>
<sequence length="192" mass="22787">MKKNLFKIFGLLTILILLFIIYKTDLFISGQTYFERGKNSFLTAVEDDSFDHKKLEDAILNFEMAIKKGNKERELFDKLGSSYSLLNGDHYNAERIYDKAIINYPNDAEFYFFRANCKKEQKKFKSAFLDYEKCINLAQTQKADFLKEAIYNRGAISYKLGDFLKAEKDWKLAQIKTDYKLRTYQDYIQLWK</sequence>
<evidence type="ECO:0000256" key="1">
    <source>
        <dbReference type="ARBA" id="ARBA00022737"/>
    </source>
</evidence>
<evidence type="ECO:0000313" key="3">
    <source>
        <dbReference type="EMBL" id="KFF02908.1"/>
    </source>
</evidence>